<feature type="transmembrane region" description="Helical" evidence="2">
    <location>
        <begin position="412"/>
        <end position="433"/>
    </location>
</feature>
<evidence type="ECO:0000313" key="4">
    <source>
        <dbReference type="Proteomes" id="UP000268016"/>
    </source>
</evidence>
<feature type="transmembrane region" description="Helical" evidence="2">
    <location>
        <begin position="266"/>
        <end position="284"/>
    </location>
</feature>
<gene>
    <name evidence="3" type="ORF">EAT49_00675</name>
</gene>
<keyword evidence="2" id="KW-0472">Membrane</keyword>
<sequence>MGDASEGLAVDEVAGDVTVRDDPAGEVFDPEVVRRGGDGDRGKPSEKARMHMTIFPWFARKLRSCVPASILAVTVMAVLCAPRAALAHEVSPAIADMERQGGALVFTVAANLEAFVAGIDLEGLTDTSEAERDDAYDALRALPPEELAAAFRAFWPRMAEGIVVRGDGRPLDLRLVSVEPGDVGDPDLARPSIFLVEAALPPGTRAVEVGWAPRFGDLVLRQQGVEAPYTGYLEPGLISEPIPLGGGARAGLERVAVAVVAGIDRILPLGAVHAALVASLALLAPGLAGMLRLGAVWGGAATLGLVAAAGVRVVPGSAFGTGLAGAGLMLVGADALLRGAAAPGRVPLAAGLGLVQGAVLARDPMELRPLDLLADPLTVAGIAAGVLVAALAVGAALYVLTSGLRGRSAGQGGFWIGLVLMPVLALSITAAAGPEAARALLPLAALAAAVLTLPALAGSRDPEGLRRSGGALAALAGAYWLAQGLTGSG</sequence>
<feature type="transmembrane region" description="Helical" evidence="2">
    <location>
        <begin position="439"/>
        <end position="457"/>
    </location>
</feature>
<dbReference type="RefSeq" id="WP_123640303.1">
    <property type="nucleotide sequence ID" value="NZ_ML119081.1"/>
</dbReference>
<feature type="region of interest" description="Disordered" evidence="1">
    <location>
        <begin position="1"/>
        <end position="22"/>
    </location>
</feature>
<organism evidence="3 4">
    <name type="scientific">Histidinibacterium lentulum</name>
    <dbReference type="NCBI Taxonomy" id="2480588"/>
    <lineage>
        <taxon>Bacteria</taxon>
        <taxon>Pseudomonadati</taxon>
        <taxon>Pseudomonadota</taxon>
        <taxon>Alphaproteobacteria</taxon>
        <taxon>Rhodobacterales</taxon>
        <taxon>Paracoccaceae</taxon>
        <taxon>Histidinibacterium</taxon>
    </lineage>
</organism>
<keyword evidence="2" id="KW-1133">Transmembrane helix</keyword>
<name>A0A3N2R8Z6_9RHOB</name>
<dbReference type="AlphaFoldDB" id="A0A3N2R8Z6"/>
<dbReference type="Proteomes" id="UP000268016">
    <property type="component" value="Unassembled WGS sequence"/>
</dbReference>
<evidence type="ECO:0000256" key="1">
    <source>
        <dbReference type="SAM" id="MobiDB-lite"/>
    </source>
</evidence>
<dbReference type="EMBL" id="RDRB01000001">
    <property type="protein sequence ID" value="ROU03950.1"/>
    <property type="molecule type" value="Genomic_DNA"/>
</dbReference>
<feature type="transmembrane region" description="Helical" evidence="2">
    <location>
        <begin position="381"/>
        <end position="400"/>
    </location>
</feature>
<keyword evidence="2" id="KW-0812">Transmembrane</keyword>
<comment type="caution">
    <text evidence="3">The sequence shown here is derived from an EMBL/GenBank/DDBJ whole genome shotgun (WGS) entry which is preliminary data.</text>
</comment>
<feature type="transmembrane region" description="Helical" evidence="2">
    <location>
        <begin position="291"/>
        <end position="311"/>
    </location>
</feature>
<protein>
    <submittedName>
        <fullName evidence="3">HupE/UreJ family protein</fullName>
    </submittedName>
</protein>
<proteinExistence type="predicted"/>
<dbReference type="OrthoDB" id="9808870at2"/>
<evidence type="ECO:0000313" key="3">
    <source>
        <dbReference type="EMBL" id="ROU03950.1"/>
    </source>
</evidence>
<accession>A0A3N2R8Z6</accession>
<keyword evidence="4" id="KW-1185">Reference proteome</keyword>
<reference evidence="3 4" key="1">
    <citation type="submission" date="2018-10" db="EMBL/GenBank/DDBJ databases">
        <title>Histidinibacterium lentulum gen. nov., sp. nov., a marine bacterium from the culture broth of Picochlorum sp. 122.</title>
        <authorList>
            <person name="Wang G."/>
        </authorList>
    </citation>
    <scope>NUCLEOTIDE SEQUENCE [LARGE SCALE GENOMIC DNA]</scope>
    <source>
        <strain evidence="3 4">B17</strain>
    </source>
</reference>
<evidence type="ECO:0000256" key="2">
    <source>
        <dbReference type="SAM" id="Phobius"/>
    </source>
</evidence>